<reference evidence="1 2" key="1">
    <citation type="submission" date="2022-07" db="EMBL/GenBank/DDBJ databases">
        <authorList>
            <person name="Phongsopitanun W."/>
            <person name="Tanasupawat S."/>
        </authorList>
    </citation>
    <scope>NUCLEOTIDE SEQUENCE [LARGE SCALE GENOMIC DNA]</scope>
    <source>
        <strain evidence="1 2">RCU-064</strain>
    </source>
</reference>
<evidence type="ECO:0000313" key="1">
    <source>
        <dbReference type="EMBL" id="MCQ8195428.1"/>
    </source>
</evidence>
<accession>A0ABT1VDE6</accession>
<dbReference type="EMBL" id="JANIAA010000080">
    <property type="protein sequence ID" value="MCQ8195428.1"/>
    <property type="molecule type" value="Genomic_DNA"/>
</dbReference>
<keyword evidence="2" id="KW-1185">Reference proteome</keyword>
<name>A0ABT1VDE6_9ACTN</name>
<gene>
    <name evidence="1" type="ORF">NP777_45905</name>
</gene>
<sequence length="57" mass="6279">MEAIVRTAARVMVIEEVRAYVEGMGRVDETNAGQLLGHLMTAEVLLMRIAEAFEETG</sequence>
<dbReference type="RefSeq" id="WP_256656155.1">
    <property type="nucleotide sequence ID" value="NZ_JANIAA010000080.1"/>
</dbReference>
<protein>
    <submittedName>
        <fullName evidence="1">Uncharacterized protein</fullName>
    </submittedName>
</protein>
<evidence type="ECO:0000313" key="2">
    <source>
        <dbReference type="Proteomes" id="UP001204746"/>
    </source>
</evidence>
<dbReference type="Proteomes" id="UP001204746">
    <property type="component" value="Unassembled WGS sequence"/>
</dbReference>
<comment type="caution">
    <text evidence="1">The sequence shown here is derived from an EMBL/GenBank/DDBJ whole genome shotgun (WGS) entry which is preliminary data.</text>
</comment>
<proteinExistence type="predicted"/>
<organism evidence="1 2">
    <name type="scientific">Streptomyces rugosispiralis</name>
    <dbReference type="NCBI Taxonomy" id="2967341"/>
    <lineage>
        <taxon>Bacteria</taxon>
        <taxon>Bacillati</taxon>
        <taxon>Actinomycetota</taxon>
        <taxon>Actinomycetes</taxon>
        <taxon>Kitasatosporales</taxon>
        <taxon>Streptomycetaceae</taxon>
        <taxon>Streptomyces</taxon>
    </lineage>
</organism>